<evidence type="ECO:0000313" key="3">
    <source>
        <dbReference type="Proteomes" id="UP000516373"/>
    </source>
</evidence>
<dbReference type="KEGG" id="stui:GCM10017668_69530"/>
<evidence type="ECO:0000256" key="1">
    <source>
        <dbReference type="SAM" id="MobiDB-lite"/>
    </source>
</evidence>
<evidence type="ECO:0000313" key="2">
    <source>
        <dbReference type="EMBL" id="BCL25110.1"/>
    </source>
</evidence>
<proteinExistence type="predicted"/>
<dbReference type="AlphaFoldDB" id="A0A7G1NTU7"/>
<name>A0A7G1NTU7_9ACTN</name>
<reference evidence="2 3" key="1">
    <citation type="journal article" date="2014" name="Int. J. Syst. Evol. Microbiol.">
        <title>Complete genome sequence of Corynebacterium casei LMG S-19264T (=DSM 44701T), isolated from a smear-ripened cheese.</title>
        <authorList>
            <consortium name="US DOE Joint Genome Institute (JGI-PGF)"/>
            <person name="Walter F."/>
            <person name="Albersmeier A."/>
            <person name="Kalinowski J."/>
            <person name="Ruckert C."/>
        </authorList>
    </citation>
    <scope>NUCLEOTIDE SEQUENCE [LARGE SCALE GENOMIC DNA]</scope>
    <source>
        <strain evidence="2 3">JCM 4255</strain>
    </source>
</reference>
<accession>A0A7G1NTU7</accession>
<protein>
    <submittedName>
        <fullName evidence="2">Uncharacterized protein</fullName>
    </submittedName>
</protein>
<feature type="region of interest" description="Disordered" evidence="1">
    <location>
        <begin position="1"/>
        <end position="24"/>
    </location>
</feature>
<organism evidence="2 3">
    <name type="scientific">Streptomyces tuirus</name>
    <dbReference type="NCBI Taxonomy" id="68278"/>
    <lineage>
        <taxon>Bacteria</taxon>
        <taxon>Bacillati</taxon>
        <taxon>Actinomycetota</taxon>
        <taxon>Actinomycetes</taxon>
        <taxon>Kitasatosporales</taxon>
        <taxon>Streptomycetaceae</taxon>
        <taxon>Streptomyces</taxon>
    </lineage>
</organism>
<gene>
    <name evidence="2" type="ORF">GCM10017668_69530</name>
</gene>
<sequence>MSPCRGQRQRHLVDPGQPPLPLPDDLRLERARSVTRHLDLDRPDVGQHGLGPAPVAGVAAAPAGRIVLLIAEVIGDLAFQRRLQDPLGQLLQQPALPGQLQSLRPGPFHQHRDQLLVRHGDGRPGLGTLDRFHGLQLHGGISHLTSLP</sequence>
<dbReference type="Proteomes" id="UP000516373">
    <property type="component" value="Chromosome"/>
</dbReference>
<dbReference type="EMBL" id="AP023439">
    <property type="protein sequence ID" value="BCL25110.1"/>
    <property type="molecule type" value="Genomic_DNA"/>
</dbReference>